<sequence>MFLYVQSGFLDSIEIKIFLTLVLVYPIIEEIFFRGLLQPTLANYFSQHWSIFSAANLLTSLVFALMHLINHPPIWALATLIPSLVLGYSMERAKNLSAPITLHCTYNAGYFLFFV</sequence>
<evidence type="ECO:0000259" key="2">
    <source>
        <dbReference type="Pfam" id="PF02517"/>
    </source>
</evidence>
<evidence type="ECO:0000256" key="1">
    <source>
        <dbReference type="SAM" id="Phobius"/>
    </source>
</evidence>
<name>A0A0R2U236_9GAMM</name>
<organism evidence="3 4">
    <name type="scientific">SAR92 bacterium BACL26 MAG-121220-bin70</name>
    <dbReference type="NCBI Taxonomy" id="1655626"/>
    <lineage>
        <taxon>Bacteria</taxon>
        <taxon>Pseudomonadati</taxon>
        <taxon>Pseudomonadota</taxon>
        <taxon>Gammaproteobacteria</taxon>
        <taxon>Cellvibrionales</taxon>
        <taxon>Porticoccaceae</taxon>
        <taxon>SAR92 clade</taxon>
    </lineage>
</organism>
<evidence type="ECO:0000313" key="3">
    <source>
        <dbReference type="EMBL" id="KRO91309.1"/>
    </source>
</evidence>
<reference evidence="3 4" key="1">
    <citation type="submission" date="2015-10" db="EMBL/GenBank/DDBJ databases">
        <title>Metagenome-Assembled Genomes uncover a global brackish microbiome.</title>
        <authorList>
            <person name="Hugerth L.W."/>
            <person name="Larsson J."/>
            <person name="Alneberg J."/>
            <person name="Lindh M.V."/>
            <person name="Legrand C."/>
            <person name="Pinhassi J."/>
            <person name="Andersson A.F."/>
        </authorList>
    </citation>
    <scope>NUCLEOTIDE SEQUENCE [LARGE SCALE GENOMIC DNA]</scope>
    <source>
        <strain evidence="3">BACL26 MAG-121220-bin70</strain>
    </source>
</reference>
<dbReference type="GO" id="GO:0004175">
    <property type="term" value="F:endopeptidase activity"/>
    <property type="evidence" value="ECO:0007669"/>
    <property type="project" value="UniProtKB-ARBA"/>
</dbReference>
<proteinExistence type="predicted"/>
<dbReference type="PANTHER" id="PTHR43592">
    <property type="entry name" value="CAAX AMINO TERMINAL PROTEASE"/>
    <property type="match status" value="1"/>
</dbReference>
<feature type="transmembrane region" description="Helical" evidence="1">
    <location>
        <begin position="15"/>
        <end position="37"/>
    </location>
</feature>
<keyword evidence="1" id="KW-0472">Membrane</keyword>
<dbReference type="EMBL" id="LICA01000544">
    <property type="protein sequence ID" value="KRO91309.1"/>
    <property type="molecule type" value="Genomic_DNA"/>
</dbReference>
<dbReference type="PANTHER" id="PTHR43592:SF15">
    <property type="entry name" value="CAAX AMINO TERMINAL PROTEASE FAMILY PROTEIN"/>
    <property type="match status" value="1"/>
</dbReference>
<accession>A0A0R2U236</accession>
<dbReference type="AlphaFoldDB" id="A0A0R2U236"/>
<comment type="caution">
    <text evidence="3">The sequence shown here is derived from an EMBL/GenBank/DDBJ whole genome shotgun (WGS) entry which is preliminary data.</text>
</comment>
<dbReference type="Proteomes" id="UP000051213">
    <property type="component" value="Unassembled WGS sequence"/>
</dbReference>
<keyword evidence="1" id="KW-1133">Transmembrane helix</keyword>
<dbReference type="NCBIfam" id="NF033192">
    <property type="entry name" value="JDVT-CAAX"/>
    <property type="match status" value="1"/>
</dbReference>
<gene>
    <name evidence="3" type="ORF">ABS24_07880</name>
</gene>
<keyword evidence="1" id="KW-0812">Transmembrane</keyword>
<dbReference type="InterPro" id="IPR003675">
    <property type="entry name" value="Rce1/LyrA-like_dom"/>
</dbReference>
<evidence type="ECO:0000313" key="4">
    <source>
        <dbReference type="Proteomes" id="UP000051213"/>
    </source>
</evidence>
<dbReference type="GO" id="GO:0080120">
    <property type="term" value="P:CAAX-box protein maturation"/>
    <property type="evidence" value="ECO:0007669"/>
    <property type="project" value="UniProtKB-ARBA"/>
</dbReference>
<protein>
    <recommendedName>
        <fullName evidence="2">CAAX prenyl protease 2/Lysostaphin resistance protein A-like domain-containing protein</fullName>
    </recommendedName>
</protein>
<dbReference type="Pfam" id="PF02517">
    <property type="entry name" value="Rce1-like"/>
    <property type="match status" value="1"/>
</dbReference>
<feature type="transmembrane region" description="Helical" evidence="1">
    <location>
        <begin position="49"/>
        <end position="68"/>
    </location>
</feature>
<feature type="transmembrane region" description="Helical" evidence="1">
    <location>
        <begin position="74"/>
        <end position="90"/>
    </location>
</feature>
<feature type="domain" description="CAAX prenyl protease 2/Lysostaphin resistance protein A-like" evidence="2">
    <location>
        <begin position="16"/>
        <end position="108"/>
    </location>
</feature>